<proteinExistence type="predicted"/>
<gene>
    <name evidence="2" type="ORF">3S12_28</name>
</gene>
<protein>
    <submittedName>
        <fullName evidence="2">Uncharacterized protein</fullName>
    </submittedName>
</protein>
<accession>A0A2H4J939</accession>
<organism evidence="2">
    <name type="scientific">uncultured Caudovirales phage</name>
    <dbReference type="NCBI Taxonomy" id="2100421"/>
    <lineage>
        <taxon>Viruses</taxon>
        <taxon>Duplodnaviria</taxon>
        <taxon>Heunggongvirae</taxon>
        <taxon>Uroviricota</taxon>
        <taxon>Caudoviricetes</taxon>
        <taxon>Peduoviridae</taxon>
        <taxon>Maltschvirus</taxon>
        <taxon>Maltschvirus maltsch</taxon>
    </lineage>
</organism>
<reference evidence="2" key="1">
    <citation type="submission" date="2017-06" db="EMBL/GenBank/DDBJ databases">
        <title>Novel phages from South African skin metaviromes.</title>
        <authorList>
            <person name="van Zyl L.J."/>
            <person name="Abrahams Y."/>
            <person name="Stander E.A."/>
            <person name="Kirby B.M."/>
            <person name="Clavaud C."/>
            <person name="Farcet C."/>
            <person name="Breton L."/>
            <person name="Trindade M.I."/>
        </authorList>
    </citation>
    <scope>NUCLEOTIDE SEQUENCE</scope>
</reference>
<feature type="compositionally biased region" description="Polar residues" evidence="1">
    <location>
        <begin position="1"/>
        <end position="10"/>
    </location>
</feature>
<name>A0A2H4J939_9CAUD</name>
<sequence length="41" mass="4642">METDTASQRLTEPPPPPEPARSAWELIDEEWAEQGDVPMCM</sequence>
<dbReference type="EMBL" id="MF417932">
    <property type="protein sequence ID" value="ASN71760.1"/>
    <property type="molecule type" value="Genomic_DNA"/>
</dbReference>
<evidence type="ECO:0000313" key="2">
    <source>
        <dbReference type="EMBL" id="ASN71760.1"/>
    </source>
</evidence>
<evidence type="ECO:0000256" key="1">
    <source>
        <dbReference type="SAM" id="MobiDB-lite"/>
    </source>
</evidence>
<feature type="region of interest" description="Disordered" evidence="1">
    <location>
        <begin position="1"/>
        <end position="22"/>
    </location>
</feature>